<reference evidence="1" key="1">
    <citation type="submission" date="2019-08" db="EMBL/GenBank/DDBJ databases">
        <authorList>
            <person name="Kucharzyk K."/>
            <person name="Murdoch R.W."/>
            <person name="Higgins S."/>
            <person name="Loffler F."/>
        </authorList>
    </citation>
    <scope>NUCLEOTIDE SEQUENCE</scope>
</reference>
<evidence type="ECO:0000313" key="1">
    <source>
        <dbReference type="EMBL" id="MPM54597.1"/>
    </source>
</evidence>
<comment type="caution">
    <text evidence="1">The sequence shown here is derived from an EMBL/GenBank/DDBJ whole genome shotgun (WGS) entry which is preliminary data.</text>
</comment>
<dbReference type="EMBL" id="VSSQ01014878">
    <property type="protein sequence ID" value="MPM54597.1"/>
    <property type="molecule type" value="Genomic_DNA"/>
</dbReference>
<name>A0A645ANH5_9ZZZZ</name>
<protein>
    <submittedName>
        <fullName evidence="1">Uncharacterized protein</fullName>
    </submittedName>
</protein>
<sequence>MLAGSCRLHRGIECQNVCLERNVVNDLDDLGNVGRGLIDIVHGLQHDLHVVDALYCVVFGHEGNFAGLGGPLGILLGLHRNLLQGRGELFH</sequence>
<dbReference type="AlphaFoldDB" id="A0A645ANH5"/>
<proteinExistence type="predicted"/>
<accession>A0A645ANH5</accession>
<gene>
    <name evidence="1" type="ORF">SDC9_101375</name>
</gene>
<organism evidence="1">
    <name type="scientific">bioreactor metagenome</name>
    <dbReference type="NCBI Taxonomy" id="1076179"/>
    <lineage>
        <taxon>unclassified sequences</taxon>
        <taxon>metagenomes</taxon>
        <taxon>ecological metagenomes</taxon>
    </lineage>
</organism>